<dbReference type="InterPro" id="IPR011050">
    <property type="entry name" value="Pectin_lyase_fold/virulence"/>
</dbReference>
<evidence type="ECO:0000256" key="2">
    <source>
        <dbReference type="SAM" id="SignalP"/>
    </source>
</evidence>
<dbReference type="SUPFAM" id="SSF51126">
    <property type="entry name" value="Pectin lyase-like"/>
    <property type="match status" value="2"/>
</dbReference>
<feature type="signal peptide" evidence="2">
    <location>
        <begin position="1"/>
        <end position="18"/>
    </location>
</feature>
<proteinExistence type="predicted"/>
<keyword evidence="1" id="KW-1133">Transmembrane helix</keyword>
<keyword evidence="4" id="KW-1185">Reference proteome</keyword>
<accession>A0ABQ9YGD2</accession>
<evidence type="ECO:0000313" key="3">
    <source>
        <dbReference type="EMBL" id="KAK2962815.1"/>
    </source>
</evidence>
<evidence type="ECO:0000313" key="4">
    <source>
        <dbReference type="Proteomes" id="UP001281761"/>
    </source>
</evidence>
<dbReference type="Proteomes" id="UP001281761">
    <property type="component" value="Unassembled WGS sequence"/>
</dbReference>
<keyword evidence="1" id="KW-0472">Membrane</keyword>
<feature type="transmembrane region" description="Helical" evidence="1">
    <location>
        <begin position="842"/>
        <end position="867"/>
    </location>
</feature>
<organism evidence="3 4">
    <name type="scientific">Blattamonas nauphoetae</name>
    <dbReference type="NCBI Taxonomy" id="2049346"/>
    <lineage>
        <taxon>Eukaryota</taxon>
        <taxon>Metamonada</taxon>
        <taxon>Preaxostyla</taxon>
        <taxon>Oxymonadida</taxon>
        <taxon>Blattamonas</taxon>
    </lineage>
</organism>
<comment type="caution">
    <text evidence="3">The sequence shown here is derived from an EMBL/GenBank/DDBJ whole genome shotgun (WGS) entry which is preliminary data.</text>
</comment>
<keyword evidence="1" id="KW-0812">Transmembrane</keyword>
<keyword evidence="2" id="KW-0732">Signal</keyword>
<sequence length="893" mass="99672">MALSHILLVCGFIHINHADTYYVDEGGTDEENCGTKEQPCRSVSFLVPRPILSADTIQLSGTIKDEKILFKDLDPITITGLAMDSATLEGIYPKYEENICVQCDNSSLTIRTLTLTETPESDDSDYNHTVLLKVIQDSVVLISNCRVIGRDHQNHYFSWIACHNGSTLDIQDTTFSNIKMKEGSVIDMHSNTSFTMSNSKVTGLVVEDIFGGFLWSRLTDQKKVIIDNTTFSNIKLSGYGGAAIAVNMSDGTSVQIGTNSAVEFVDCVTTNDIYGDSSIGGAIYLDLEEDFTPNLKIGPKVNFTRCNADFGKNIFINAKNLKKTVTTETLDFTIQVDEFLEYCGYASGSENTSTVAIPLLLYRRPHVNELYISSGENAKDHEQCGWEDYPCRSIHYAMSKVYDDYDYIFLGSGVSMTQAWFLGEGSYIITCPKGQASTELTVKSDRSDTLQAAITINADVDFRAVKFTIPEKLDHNVFLRAFGDRLSFQDCTFNFPSNDQHNYVLFESIECECTFDTLILSNAPFENDVIRLNNSKHVTLSNFKLDNISCKAGCIINTYTDKETDYKLVIKDSVFSHTINTDNSETGIVIRARDYNITMTNVSFIGRAPVPDPTAMSNEFFDISQNDDDDELCRWTSSLVHLEGCDTTMVDTIFTRAKVGGLSIKGGSLNIESGYFRENHAGSRKFRNARRNVHCEGKAQVVIKSLLGGDGTREHPSPWMDFGDCTVKSDLISADAALFYPTLTNITYEKKDGNYRLRFTGKYLIPCNVSAEIFEYEKGVEKDRKQLKFTDFTNERFAYVTIPVKELNVKKQFYGRLKYGRTGGDFSAAVMVTHPAKGKGGLVVLTVFMVILFIGLVVGAAVFIYWFGFKHRPRQGYVNIDKQAPANNSDSNL</sequence>
<name>A0ABQ9YGD2_9EUKA</name>
<evidence type="ECO:0000256" key="1">
    <source>
        <dbReference type="SAM" id="Phobius"/>
    </source>
</evidence>
<evidence type="ECO:0008006" key="5">
    <source>
        <dbReference type="Google" id="ProtNLM"/>
    </source>
</evidence>
<gene>
    <name evidence="3" type="ORF">BLNAU_2250</name>
</gene>
<feature type="chain" id="PRO_5045043895" description="Right handed beta helix domain-containing protein" evidence="2">
    <location>
        <begin position="19"/>
        <end position="893"/>
    </location>
</feature>
<reference evidence="3 4" key="1">
    <citation type="journal article" date="2022" name="bioRxiv">
        <title>Genomics of Preaxostyla Flagellates Illuminates Evolutionary Transitions and the Path Towards Mitochondrial Loss.</title>
        <authorList>
            <person name="Novak L.V.F."/>
            <person name="Treitli S.C."/>
            <person name="Pyrih J."/>
            <person name="Halakuc P."/>
            <person name="Pipaliya S.V."/>
            <person name="Vacek V."/>
            <person name="Brzon O."/>
            <person name="Soukal P."/>
            <person name="Eme L."/>
            <person name="Dacks J.B."/>
            <person name="Karnkowska A."/>
            <person name="Elias M."/>
            <person name="Hampl V."/>
        </authorList>
    </citation>
    <scope>NUCLEOTIDE SEQUENCE [LARGE SCALE GENOMIC DNA]</scope>
    <source>
        <strain evidence="3">NAU3</strain>
        <tissue evidence="3">Gut</tissue>
    </source>
</reference>
<dbReference type="EMBL" id="JARBJD010000009">
    <property type="protein sequence ID" value="KAK2962815.1"/>
    <property type="molecule type" value="Genomic_DNA"/>
</dbReference>
<protein>
    <recommendedName>
        <fullName evidence="5">Right handed beta helix domain-containing protein</fullName>
    </recommendedName>
</protein>